<dbReference type="Proteomes" id="UP000246635">
    <property type="component" value="Unassembled WGS sequence"/>
</dbReference>
<sequence>MRYIGSSDNDRYEYEAAADSLRDDPELDPYEINFLPAYRSGRGPRGAFVNRYGVIIGDHMYASTQSPLEQWSTETDPAIMSGDEWVHPYKDIGFLTSDNRAIFEEGREPQTGGGMFQHPDKDVGYAVDEPSS</sequence>
<evidence type="ECO:0000313" key="3">
    <source>
        <dbReference type="Proteomes" id="UP000246635"/>
    </source>
</evidence>
<evidence type="ECO:0000256" key="1">
    <source>
        <dbReference type="SAM" id="MobiDB-lite"/>
    </source>
</evidence>
<name>A0A2V2YNP5_9BACL</name>
<dbReference type="AlphaFoldDB" id="A0A2V2YNP5"/>
<reference evidence="2 3" key="1">
    <citation type="submission" date="2018-05" db="EMBL/GenBank/DDBJ databases">
        <title>Genomic Encyclopedia of Type Strains, Phase III (KMG-III): the genomes of soil and plant-associated and newly described type strains.</title>
        <authorList>
            <person name="Whitman W."/>
        </authorList>
    </citation>
    <scope>NUCLEOTIDE SEQUENCE [LARGE SCALE GENOMIC DNA]</scope>
    <source>
        <strain evidence="2 3">CECT 5696</strain>
    </source>
</reference>
<organism evidence="2 3">
    <name type="scientific">Paenibacillus cellulosilyticus</name>
    <dbReference type="NCBI Taxonomy" id="375489"/>
    <lineage>
        <taxon>Bacteria</taxon>
        <taxon>Bacillati</taxon>
        <taxon>Bacillota</taxon>
        <taxon>Bacilli</taxon>
        <taxon>Bacillales</taxon>
        <taxon>Paenibacillaceae</taxon>
        <taxon>Paenibacillus</taxon>
    </lineage>
</organism>
<feature type="region of interest" description="Disordered" evidence="1">
    <location>
        <begin position="106"/>
        <end position="132"/>
    </location>
</feature>
<protein>
    <submittedName>
        <fullName evidence="2">Uncharacterized protein DUF3905</fullName>
    </submittedName>
</protein>
<proteinExistence type="predicted"/>
<comment type="caution">
    <text evidence="2">The sequence shown here is derived from an EMBL/GenBank/DDBJ whole genome shotgun (WGS) entry which is preliminary data.</text>
</comment>
<keyword evidence="3" id="KW-1185">Reference proteome</keyword>
<evidence type="ECO:0000313" key="2">
    <source>
        <dbReference type="EMBL" id="PWV97295.1"/>
    </source>
</evidence>
<gene>
    <name evidence="2" type="ORF">DFQ01_12226</name>
</gene>
<dbReference type="Pfam" id="PF13045">
    <property type="entry name" value="DUF3905"/>
    <property type="match status" value="1"/>
</dbReference>
<accession>A0A2V2YNP5</accession>
<dbReference type="InterPro" id="IPR024999">
    <property type="entry name" value="DUF3905"/>
</dbReference>
<dbReference type="EMBL" id="QGTQ01000022">
    <property type="protein sequence ID" value="PWV97295.1"/>
    <property type="molecule type" value="Genomic_DNA"/>
</dbReference>